<dbReference type="OrthoDB" id="5325112at2759"/>
<dbReference type="PANTHER" id="PTHR12894:SF27">
    <property type="entry name" value="TRANSFORMING GROWTH FACTOR-BETA RECEPTOR-ASSOCIATED PROTEIN 1"/>
    <property type="match status" value="1"/>
</dbReference>
<feature type="compositionally biased region" description="Basic and acidic residues" evidence="5">
    <location>
        <begin position="269"/>
        <end position="278"/>
    </location>
</feature>
<evidence type="ECO:0000313" key="8">
    <source>
        <dbReference type="Proteomes" id="UP000800092"/>
    </source>
</evidence>
<dbReference type="AlphaFoldDB" id="A0A6A6GXH4"/>
<dbReference type="InterPro" id="IPR032914">
    <property type="entry name" value="Vam6/VPS39/TRAP1"/>
</dbReference>
<evidence type="ECO:0000313" key="7">
    <source>
        <dbReference type="EMBL" id="KAF2230445.1"/>
    </source>
</evidence>
<dbReference type="GO" id="GO:0005737">
    <property type="term" value="C:cytoplasm"/>
    <property type="evidence" value="ECO:0007669"/>
    <property type="project" value="UniProtKB-SubCell"/>
</dbReference>
<organism evidence="7 8">
    <name type="scientific">Viridothelium virens</name>
    <name type="common">Speckled blister lichen</name>
    <name type="synonym">Trypethelium virens</name>
    <dbReference type="NCBI Taxonomy" id="1048519"/>
    <lineage>
        <taxon>Eukaryota</taxon>
        <taxon>Fungi</taxon>
        <taxon>Dikarya</taxon>
        <taxon>Ascomycota</taxon>
        <taxon>Pezizomycotina</taxon>
        <taxon>Dothideomycetes</taxon>
        <taxon>Dothideomycetes incertae sedis</taxon>
        <taxon>Trypetheliales</taxon>
        <taxon>Trypetheliaceae</taxon>
        <taxon>Viridothelium</taxon>
    </lineage>
</organism>
<evidence type="ECO:0000256" key="5">
    <source>
        <dbReference type="SAM" id="MobiDB-lite"/>
    </source>
</evidence>
<evidence type="ECO:0000256" key="4">
    <source>
        <dbReference type="ARBA" id="ARBA00022927"/>
    </source>
</evidence>
<sequence>MDQDGGLHDADREDLERLGGSYIFQELVQDVPISEDGETTDVWITCVEIWNDNLYIGTSSGELLHFVRIPPDPSESFGEPGFILASRLQPATSQNTGPGIEQILLLPAVSKACILCNGSLTFYTLPELSPAFNNRRLGSCSWVGGVDQNIDLEAAEPENGSIIMVCLKARIRLIRVGEEEVRVIRDIQFGGCLATARRDNFACVADTHSYSLLDVVQQQKVPLFPISSVDKDASARVGGATEDISAPTLQRPVRSSSLVGVLPRVVGRSGDRSSHERSTSLGTFSSGSGQQQQSAVMPSTPLRNTLEPSEAVGRPLSGQSGALSPERAISPAPRAATPDKPLPATPDEQSTSRSLQQIEQLKPHVVSTSSTEFLLTTGTSSSDPGMGIFVNLDGDVVRGTIEFSQYPQAIVIDGHGVDPSASLKPGESQEEGFVLAVVRSTKDDASENVIEIQRWDLDPSETGDSKQITSLPLSQKNSHGHVGIRKTIAKTQLHFADICEKLRLQQVSLSLAIKQTNSGESEVQELQKRQVSDREREEASFADRLTSTESQIVTWSGNQIWWTVRNSLITRLDSRLELAREAQQIGRDDGMRKAVEAVLKDIEGYEFHTELEFLSLNYIRQKASLLLFTDLLSRTAAGIIVFEHDKHLAEQSLIAGEIDPRIVIALLPKLRDEVEQGIQGIWISGGLKQCLERFLQVYDVSSIRLDVQGPYGDNLLSLVKRYLFHWRRKKGFGSIPDETHVFKTVDAALLHTLLLLDSVSPRGPGTKGSVRLELNSVVDSGLDCFDRGVELLEQFNRLFVLSRLYQSRKDHWKVLATWKRILEGQPDAGGDFVDGEQAVRNYLSRLRDVSAVEEYGTWLANRNPALGIKVFADDSSRVKFEPAEAIKILKQKAPGAVKYLLEHLVFDKNLAQYANDLISYYLDTVVEELGESQQSRSILLQTYETYRALRPPKPTYRQFITENALGTDWWDNRLRLLQLLGGHHGAASQYDVLAILNRLEPYGQELVPEMIILNGRQGRHTEAIRLLTHGLGDFDTAISYCLLGGSSIFRPASGEVIGEVLPSHEDQAVLFNNLFDEFLLIEDLSDRIERTSELLERFGGWFDISRQVLSLVPDSWSVDIISGFLVNALRRLVRDRSETQIARYLRQSENLKISAELVDKIEGGPKIEGIENPIGIS</sequence>
<comment type="subcellular location">
    <subcellularLocation>
        <location evidence="1">Cytoplasm</location>
    </subcellularLocation>
</comment>
<dbReference type="EMBL" id="ML991841">
    <property type="protein sequence ID" value="KAF2230445.1"/>
    <property type="molecule type" value="Genomic_DNA"/>
</dbReference>
<dbReference type="GO" id="GO:0034058">
    <property type="term" value="P:endosomal vesicle fusion"/>
    <property type="evidence" value="ECO:0007669"/>
    <property type="project" value="TreeGrafter"/>
</dbReference>
<proteinExistence type="predicted"/>
<evidence type="ECO:0000256" key="1">
    <source>
        <dbReference type="ARBA" id="ARBA00004496"/>
    </source>
</evidence>
<reference evidence="7" key="1">
    <citation type="journal article" date="2020" name="Stud. Mycol.">
        <title>101 Dothideomycetes genomes: a test case for predicting lifestyles and emergence of pathogens.</title>
        <authorList>
            <person name="Haridas S."/>
            <person name="Albert R."/>
            <person name="Binder M."/>
            <person name="Bloem J."/>
            <person name="Labutti K."/>
            <person name="Salamov A."/>
            <person name="Andreopoulos B."/>
            <person name="Baker S."/>
            <person name="Barry K."/>
            <person name="Bills G."/>
            <person name="Bluhm B."/>
            <person name="Cannon C."/>
            <person name="Castanera R."/>
            <person name="Culley D."/>
            <person name="Daum C."/>
            <person name="Ezra D."/>
            <person name="Gonzalez J."/>
            <person name="Henrissat B."/>
            <person name="Kuo A."/>
            <person name="Liang C."/>
            <person name="Lipzen A."/>
            <person name="Lutzoni F."/>
            <person name="Magnuson J."/>
            <person name="Mondo S."/>
            <person name="Nolan M."/>
            <person name="Ohm R."/>
            <person name="Pangilinan J."/>
            <person name="Park H.-J."/>
            <person name="Ramirez L."/>
            <person name="Alfaro M."/>
            <person name="Sun H."/>
            <person name="Tritt A."/>
            <person name="Yoshinaga Y."/>
            <person name="Zwiers L.-H."/>
            <person name="Turgeon B."/>
            <person name="Goodwin S."/>
            <person name="Spatafora J."/>
            <person name="Crous P."/>
            <person name="Grigoriev I."/>
        </authorList>
    </citation>
    <scope>NUCLEOTIDE SEQUENCE</scope>
    <source>
        <strain evidence="7">Tuck. ex Michener</strain>
    </source>
</reference>
<keyword evidence="8" id="KW-1185">Reference proteome</keyword>
<keyword evidence="4" id="KW-0653">Protein transport</keyword>
<feature type="compositionally biased region" description="Polar residues" evidence="5">
    <location>
        <begin position="295"/>
        <end position="307"/>
    </location>
</feature>
<dbReference type="GO" id="GO:0006914">
    <property type="term" value="P:autophagy"/>
    <property type="evidence" value="ECO:0007669"/>
    <property type="project" value="TreeGrafter"/>
</dbReference>
<feature type="domain" description="CNH" evidence="6">
    <location>
        <begin position="41"/>
        <end position="465"/>
    </location>
</feature>
<dbReference type="GO" id="GO:0015031">
    <property type="term" value="P:protein transport"/>
    <property type="evidence" value="ECO:0007669"/>
    <property type="project" value="UniProtKB-KW"/>
</dbReference>
<evidence type="ECO:0000259" key="6">
    <source>
        <dbReference type="PROSITE" id="PS50219"/>
    </source>
</evidence>
<gene>
    <name evidence="7" type="ORF">EV356DRAFT_491938</name>
</gene>
<protein>
    <recommendedName>
        <fullName evidence="6">CNH domain-containing protein</fullName>
    </recommendedName>
</protein>
<evidence type="ECO:0000256" key="3">
    <source>
        <dbReference type="ARBA" id="ARBA00022490"/>
    </source>
</evidence>
<accession>A0A6A6GXH4</accession>
<dbReference type="Proteomes" id="UP000800092">
    <property type="component" value="Unassembled WGS sequence"/>
</dbReference>
<dbReference type="PANTHER" id="PTHR12894">
    <property type="entry name" value="CNH DOMAIN CONTAINING"/>
    <property type="match status" value="1"/>
</dbReference>
<dbReference type="InterPro" id="IPR001180">
    <property type="entry name" value="CNH_dom"/>
</dbReference>
<keyword evidence="2" id="KW-0813">Transport</keyword>
<evidence type="ECO:0000256" key="2">
    <source>
        <dbReference type="ARBA" id="ARBA00022448"/>
    </source>
</evidence>
<feature type="region of interest" description="Disordered" evidence="5">
    <location>
        <begin position="262"/>
        <end position="355"/>
    </location>
</feature>
<keyword evidence="3" id="KW-0963">Cytoplasm</keyword>
<dbReference type="GO" id="GO:0016020">
    <property type="term" value="C:membrane"/>
    <property type="evidence" value="ECO:0007669"/>
    <property type="project" value="TreeGrafter"/>
</dbReference>
<feature type="compositionally biased region" description="Low complexity" evidence="5">
    <location>
        <begin position="285"/>
        <end position="294"/>
    </location>
</feature>
<dbReference type="PROSITE" id="PS50219">
    <property type="entry name" value="CNH"/>
    <property type="match status" value="1"/>
</dbReference>
<name>A0A6A6GXH4_VIRVR</name>